<gene>
    <name evidence="1" type="ORF">FLAT13_02138</name>
</gene>
<protein>
    <recommendedName>
        <fullName evidence="3">Antitoxin component YwqK of the YwqJK toxin-antitoxin module</fullName>
    </recommendedName>
</protein>
<comment type="caution">
    <text evidence="1">The sequence shown here is derived from an EMBL/GenBank/DDBJ whole genome shotgun (WGS) entry which is preliminary data.</text>
</comment>
<dbReference type="InterPro" id="IPR011652">
    <property type="entry name" value="MORN_2"/>
</dbReference>
<evidence type="ECO:0008006" key="3">
    <source>
        <dbReference type="Google" id="ProtNLM"/>
    </source>
</evidence>
<dbReference type="Proteomes" id="UP000530060">
    <property type="component" value="Unassembled WGS sequence"/>
</dbReference>
<proteinExistence type="predicted"/>
<reference evidence="1 2" key="1">
    <citation type="submission" date="2020-06" db="EMBL/GenBank/DDBJ databases">
        <authorList>
            <person name="Criscuolo A."/>
        </authorList>
    </citation>
    <scope>NUCLEOTIDE SEQUENCE [LARGE SCALE GENOMIC DNA]</scope>
    <source>
        <strain evidence="2">CIP 111411</strain>
    </source>
</reference>
<sequence>MFLSKWLYICNTKKQYLLLYRKSYMKNFWILFLISAIGFAQDFNKLDTNGKKDGVWKGTYEVSKRPRYEGTFSHGKEVGVFKFFDDTKKGDVIATRDFTANDGSAYTIFYDQKNNKVSEGKVIGKNYEGEWKYYHKSSKIIMTLENYKNGKLEGKRTVYYPNEKVAEEITYKNGLKEGIYKKFGQNGIILEQTTYANNQYNGDAIFYDSDGVVASKGKFLNGKKVGKWQFYLKGKLTKEVNMSDPKSNYRADSKPKME</sequence>
<accession>A0A6V6YYB8</accession>
<evidence type="ECO:0000313" key="2">
    <source>
        <dbReference type="Proteomes" id="UP000530060"/>
    </source>
</evidence>
<dbReference type="PANTHER" id="PTHR33706">
    <property type="entry name" value="MORN VARIANT REPEAT PROTEIN"/>
    <property type="match status" value="1"/>
</dbReference>
<dbReference type="SUPFAM" id="SSF82185">
    <property type="entry name" value="Histone H3 K4-specific methyltransferase SET7/9 N-terminal domain"/>
    <property type="match status" value="2"/>
</dbReference>
<dbReference type="PANTHER" id="PTHR33706:SF1">
    <property type="entry name" value="TPR REPEAT PROTEIN"/>
    <property type="match status" value="1"/>
</dbReference>
<dbReference type="Gene3D" id="3.90.930.1">
    <property type="match status" value="1"/>
</dbReference>
<dbReference type="EMBL" id="CAIJDP010000068">
    <property type="protein sequence ID" value="CAD0004244.1"/>
    <property type="molecule type" value="Genomic_DNA"/>
</dbReference>
<name>A0A6V6YYB8_9FLAO</name>
<dbReference type="AlphaFoldDB" id="A0A6V6YYB8"/>
<evidence type="ECO:0000313" key="1">
    <source>
        <dbReference type="EMBL" id="CAD0004244.1"/>
    </source>
</evidence>
<dbReference type="Pfam" id="PF07661">
    <property type="entry name" value="MORN_2"/>
    <property type="match status" value="3"/>
</dbReference>
<organism evidence="1 2">
    <name type="scientific">Flavobacterium salmonis</name>
    <dbReference type="NCBI Taxonomy" id="2654844"/>
    <lineage>
        <taxon>Bacteria</taxon>
        <taxon>Pseudomonadati</taxon>
        <taxon>Bacteroidota</taxon>
        <taxon>Flavobacteriia</taxon>
        <taxon>Flavobacteriales</taxon>
        <taxon>Flavobacteriaceae</taxon>
        <taxon>Flavobacterium</taxon>
    </lineage>
</organism>
<keyword evidence="2" id="KW-1185">Reference proteome</keyword>